<keyword evidence="9" id="KW-0448">Lipopolysaccharide biosynthesis</keyword>
<accession>A0A7X1AZ10</accession>
<proteinExistence type="inferred from homology"/>
<dbReference type="Pfam" id="PF04413">
    <property type="entry name" value="Glycos_transf_N"/>
    <property type="match status" value="1"/>
</dbReference>
<evidence type="ECO:0000256" key="5">
    <source>
        <dbReference type="ARBA" id="ARBA00031445"/>
    </source>
</evidence>
<keyword evidence="12" id="KW-1185">Reference proteome</keyword>
<name>A0A7X1AZ10_9BACT</name>
<dbReference type="PANTHER" id="PTHR42755">
    <property type="entry name" value="3-DEOXY-MANNO-OCTULOSONATE CYTIDYLYLTRANSFERASE"/>
    <property type="match status" value="1"/>
</dbReference>
<evidence type="ECO:0000256" key="1">
    <source>
        <dbReference type="ARBA" id="ARBA00004713"/>
    </source>
</evidence>
<evidence type="ECO:0000256" key="4">
    <source>
        <dbReference type="ARBA" id="ARBA00022679"/>
    </source>
</evidence>
<dbReference type="InterPro" id="IPR007507">
    <property type="entry name" value="Glycos_transf_N"/>
</dbReference>
<dbReference type="UniPathway" id="UPA00958"/>
<comment type="caution">
    <text evidence="11">The sequence shown here is derived from an EMBL/GenBank/DDBJ whole genome shotgun (WGS) entry which is preliminary data.</text>
</comment>
<dbReference type="GO" id="GO:0009245">
    <property type="term" value="P:lipid A biosynthetic process"/>
    <property type="evidence" value="ECO:0007669"/>
    <property type="project" value="TreeGrafter"/>
</dbReference>
<evidence type="ECO:0000256" key="8">
    <source>
        <dbReference type="PIRSR" id="PIRSR639901-2"/>
    </source>
</evidence>
<keyword evidence="9" id="KW-0472">Membrane</keyword>
<gene>
    <name evidence="11" type="ORF">H5P30_11380</name>
</gene>
<evidence type="ECO:0000256" key="2">
    <source>
        <dbReference type="ARBA" id="ARBA00012621"/>
    </source>
</evidence>
<dbReference type="Proteomes" id="UP000525652">
    <property type="component" value="Unassembled WGS sequence"/>
</dbReference>
<evidence type="ECO:0000259" key="10">
    <source>
        <dbReference type="Pfam" id="PF04413"/>
    </source>
</evidence>
<reference evidence="11 12" key="1">
    <citation type="submission" date="2020-07" db="EMBL/GenBank/DDBJ databases">
        <authorList>
            <person name="Feng X."/>
        </authorList>
    </citation>
    <scope>NUCLEOTIDE SEQUENCE [LARGE SCALE GENOMIC DNA]</scope>
    <source>
        <strain evidence="11 12">JCM14086</strain>
    </source>
</reference>
<dbReference type="EMBL" id="JACHVA010000086">
    <property type="protein sequence ID" value="MBC2602379.1"/>
    <property type="molecule type" value="Genomic_DNA"/>
</dbReference>
<dbReference type="SUPFAM" id="SSF53756">
    <property type="entry name" value="UDP-Glycosyltransferase/glycogen phosphorylase"/>
    <property type="match status" value="1"/>
</dbReference>
<sequence>MIWFYRLLFPLLFLVGLPYYLGRMLRRGGYGERFGDRFGFVPKPDPYRSGPTLWLQAVSVGEVLAIEPVIRALRRNQPTARIILTTTTSTGYQLAKEKVAEADLIAYFPIDFWPISHRVWNRFRPDLCVLMEGELWPEHLQQAKDRKVPVLLVNARLSDRSFRRYRKAGFLKKLVFGRLERIAAASDEDAARFRQLTQSVPVEVAGNLKFDVDFPPKPDGEERREALSALGLCRDGEEPELILLGSSTWPGEEDMLCRVIKRIRDKGIPARLVLVPRHAERRQDVLEAIELEELTVTVRSSQGPCDPDCPIYLADTTGELRMFTALADLAFIGKSLPPHEGGQTPIEAGAYGIPMVYGPQMSNFKAACRGLEEKGGAIRVEDEDEAEEEILRLALDPELRSKLSSQSQAWHRENCGSVERTVQILEEAIEDRLGGNSS</sequence>
<dbReference type="InterPro" id="IPR039901">
    <property type="entry name" value="Kdotransferase"/>
</dbReference>
<dbReference type="PANTHER" id="PTHR42755:SF1">
    <property type="entry name" value="3-DEOXY-D-MANNO-OCTULOSONIC ACID TRANSFERASE, MITOCHONDRIAL-RELATED"/>
    <property type="match status" value="1"/>
</dbReference>
<comment type="subcellular location">
    <subcellularLocation>
        <location evidence="9">Cell membrane</location>
    </subcellularLocation>
</comment>
<dbReference type="EC" id="2.4.99.12" evidence="2 9"/>
<protein>
    <recommendedName>
        <fullName evidence="3 9">3-deoxy-D-manno-octulosonic acid transferase</fullName>
        <shortName evidence="9">Kdo transferase</shortName>
        <ecNumber evidence="2 9">2.4.99.12</ecNumber>
    </recommendedName>
    <alternativeName>
        <fullName evidence="5 9">Lipid IV(A) 3-deoxy-D-manno-octulosonic acid transferase</fullName>
    </alternativeName>
</protein>
<dbReference type="AlphaFoldDB" id="A0A7X1AZ10"/>
<feature type="site" description="Transition state stabilizer" evidence="8">
    <location>
        <position position="132"/>
    </location>
</feature>
<keyword evidence="9" id="KW-1003">Cell membrane</keyword>
<dbReference type="GO" id="GO:0009244">
    <property type="term" value="P:lipopolysaccharide core region biosynthetic process"/>
    <property type="evidence" value="ECO:0007669"/>
    <property type="project" value="UniProtKB-UniRule"/>
</dbReference>
<feature type="active site" description="Proton acceptor" evidence="7">
    <location>
        <position position="62"/>
    </location>
</feature>
<evidence type="ECO:0000256" key="9">
    <source>
        <dbReference type="RuleBase" id="RU365103"/>
    </source>
</evidence>
<dbReference type="GO" id="GO:0005886">
    <property type="term" value="C:plasma membrane"/>
    <property type="evidence" value="ECO:0007669"/>
    <property type="project" value="UniProtKB-SubCell"/>
</dbReference>
<comment type="function">
    <text evidence="9">Involved in lipopolysaccharide (LPS) biosynthesis. Catalyzes the transfer of 3-deoxy-D-manno-octulosonate (Kdo) residue(s) from CMP-Kdo to lipid IV(A), the tetraacyldisaccharide-1,4'-bisphosphate precursor of lipid A.</text>
</comment>
<keyword evidence="4 9" id="KW-0808">Transferase</keyword>
<evidence type="ECO:0000313" key="11">
    <source>
        <dbReference type="EMBL" id="MBC2602379.1"/>
    </source>
</evidence>
<dbReference type="Gene3D" id="3.40.50.11720">
    <property type="entry name" value="3-Deoxy-D-manno-octulosonic-acid transferase, N-terminal domain"/>
    <property type="match status" value="1"/>
</dbReference>
<dbReference type="InterPro" id="IPR038107">
    <property type="entry name" value="Glycos_transf_N_sf"/>
</dbReference>
<feature type="site" description="Transition state stabilizer" evidence="8">
    <location>
        <position position="209"/>
    </location>
</feature>
<comment type="catalytic activity">
    <reaction evidence="6 9">
        <text>lipid IVA (E. coli) + CMP-3-deoxy-beta-D-manno-octulosonate = alpha-Kdo-(2-&gt;6)-lipid IVA (E. coli) + CMP + H(+)</text>
        <dbReference type="Rhea" id="RHEA:28066"/>
        <dbReference type="ChEBI" id="CHEBI:15378"/>
        <dbReference type="ChEBI" id="CHEBI:58603"/>
        <dbReference type="ChEBI" id="CHEBI:60364"/>
        <dbReference type="ChEBI" id="CHEBI:60377"/>
        <dbReference type="ChEBI" id="CHEBI:85987"/>
        <dbReference type="EC" id="2.4.99.12"/>
    </reaction>
</comment>
<comment type="pathway">
    <text evidence="1 9">Bacterial outer membrane biogenesis; LPS core biosynthesis.</text>
</comment>
<evidence type="ECO:0000256" key="3">
    <source>
        <dbReference type="ARBA" id="ARBA00019077"/>
    </source>
</evidence>
<dbReference type="GO" id="GO:0043842">
    <property type="term" value="F:Kdo transferase activity"/>
    <property type="evidence" value="ECO:0007669"/>
    <property type="project" value="UniProtKB-EC"/>
</dbReference>
<evidence type="ECO:0000256" key="6">
    <source>
        <dbReference type="ARBA" id="ARBA00049183"/>
    </source>
</evidence>
<evidence type="ECO:0000313" key="12">
    <source>
        <dbReference type="Proteomes" id="UP000525652"/>
    </source>
</evidence>
<dbReference type="RefSeq" id="WP_185693066.1">
    <property type="nucleotide sequence ID" value="NZ_JACHVA010000086.1"/>
</dbReference>
<dbReference type="Gene3D" id="3.40.50.2000">
    <property type="entry name" value="Glycogen Phosphorylase B"/>
    <property type="match status" value="1"/>
</dbReference>
<feature type="domain" description="3-deoxy-D-manno-octulosonic-acid transferase N-terminal" evidence="10">
    <location>
        <begin position="33"/>
        <end position="212"/>
    </location>
</feature>
<evidence type="ECO:0000256" key="7">
    <source>
        <dbReference type="PIRSR" id="PIRSR639901-1"/>
    </source>
</evidence>
<comment type="similarity">
    <text evidence="9">Belongs to the glycosyltransferase group 1 family.</text>
</comment>
<organism evidence="11 12">
    <name type="scientific">Puniceicoccus vermicola</name>
    <dbReference type="NCBI Taxonomy" id="388746"/>
    <lineage>
        <taxon>Bacteria</taxon>
        <taxon>Pseudomonadati</taxon>
        <taxon>Verrucomicrobiota</taxon>
        <taxon>Opitutia</taxon>
        <taxon>Puniceicoccales</taxon>
        <taxon>Puniceicoccaceae</taxon>
        <taxon>Puniceicoccus</taxon>
    </lineage>
</organism>